<dbReference type="Pfam" id="PF06961">
    <property type="entry name" value="DUF1294"/>
    <property type="match status" value="1"/>
</dbReference>
<feature type="transmembrane region" description="Helical" evidence="1">
    <location>
        <begin position="69"/>
        <end position="86"/>
    </location>
</feature>
<evidence type="ECO:0000313" key="3">
    <source>
        <dbReference type="Proteomes" id="UP001595740"/>
    </source>
</evidence>
<comment type="caution">
    <text evidence="2">The sequence shown here is derived from an EMBL/GenBank/DDBJ whole genome shotgun (WGS) entry which is preliminary data.</text>
</comment>
<gene>
    <name evidence="2" type="ORF">ACFOLC_08010</name>
</gene>
<dbReference type="InterPro" id="IPR010718">
    <property type="entry name" value="DUF1294"/>
</dbReference>
<reference evidence="3" key="1">
    <citation type="journal article" date="2019" name="Int. J. Syst. Evol. Microbiol.">
        <title>The Global Catalogue of Microorganisms (GCM) 10K type strain sequencing project: providing services to taxonomists for standard genome sequencing and annotation.</title>
        <authorList>
            <consortium name="The Broad Institute Genomics Platform"/>
            <consortium name="The Broad Institute Genome Sequencing Center for Infectious Disease"/>
            <person name="Wu L."/>
            <person name="Ma J."/>
        </authorList>
    </citation>
    <scope>NUCLEOTIDE SEQUENCE [LARGE SCALE GENOMIC DNA]</scope>
    <source>
        <strain evidence="3">KCTC 42875</strain>
    </source>
</reference>
<sequence>MPAWLICLLLLNAATAAVYGYDKAIAGGRRRRVPERVLLGLALCGGSPGAFVAMRVFRHKTVKRGFRKAFWCIVTLQLGLLAWFAMRHLG</sequence>
<dbReference type="RefSeq" id="WP_386758720.1">
    <property type="nucleotide sequence ID" value="NZ_JBHRXK010000003.1"/>
</dbReference>
<accession>A0ABV7RQG9</accession>
<protein>
    <submittedName>
        <fullName evidence="2">DUF1294 domain-containing protein</fullName>
    </submittedName>
</protein>
<feature type="transmembrane region" description="Helical" evidence="1">
    <location>
        <begin position="40"/>
        <end position="57"/>
    </location>
</feature>
<keyword evidence="1" id="KW-0812">Transmembrane</keyword>
<dbReference type="PIRSF" id="PIRSF002599">
    <property type="entry name" value="Cold_shock_A"/>
    <property type="match status" value="1"/>
</dbReference>
<dbReference type="InterPro" id="IPR012156">
    <property type="entry name" value="Cold_shock_CspA"/>
</dbReference>
<keyword evidence="3" id="KW-1185">Reference proteome</keyword>
<organism evidence="2 3">
    <name type="scientific">Lysobacter cavernae</name>
    <dbReference type="NCBI Taxonomy" id="1685901"/>
    <lineage>
        <taxon>Bacteria</taxon>
        <taxon>Pseudomonadati</taxon>
        <taxon>Pseudomonadota</taxon>
        <taxon>Gammaproteobacteria</taxon>
        <taxon>Lysobacterales</taxon>
        <taxon>Lysobacteraceae</taxon>
        <taxon>Lysobacter</taxon>
    </lineage>
</organism>
<keyword evidence="1" id="KW-0472">Membrane</keyword>
<evidence type="ECO:0000256" key="1">
    <source>
        <dbReference type="SAM" id="Phobius"/>
    </source>
</evidence>
<name>A0ABV7RQG9_9GAMM</name>
<evidence type="ECO:0000313" key="2">
    <source>
        <dbReference type="EMBL" id="MFC3550962.1"/>
    </source>
</evidence>
<keyword evidence="1" id="KW-1133">Transmembrane helix</keyword>
<dbReference type="Proteomes" id="UP001595740">
    <property type="component" value="Unassembled WGS sequence"/>
</dbReference>
<dbReference type="EMBL" id="JBHRXK010000003">
    <property type="protein sequence ID" value="MFC3550962.1"/>
    <property type="molecule type" value="Genomic_DNA"/>
</dbReference>
<proteinExistence type="predicted"/>